<dbReference type="EMBL" id="REGN01006865">
    <property type="protein sequence ID" value="RNA08074.1"/>
    <property type="molecule type" value="Genomic_DNA"/>
</dbReference>
<keyword evidence="2" id="KW-1185">Reference proteome</keyword>
<evidence type="ECO:0000313" key="1">
    <source>
        <dbReference type="EMBL" id="RNA08074.1"/>
    </source>
</evidence>
<protein>
    <submittedName>
        <fullName evidence="1">Uncharacterized protein</fullName>
    </submittedName>
</protein>
<organism evidence="1 2">
    <name type="scientific">Brachionus plicatilis</name>
    <name type="common">Marine rotifer</name>
    <name type="synonym">Brachionus muelleri</name>
    <dbReference type="NCBI Taxonomy" id="10195"/>
    <lineage>
        <taxon>Eukaryota</taxon>
        <taxon>Metazoa</taxon>
        <taxon>Spiralia</taxon>
        <taxon>Gnathifera</taxon>
        <taxon>Rotifera</taxon>
        <taxon>Eurotatoria</taxon>
        <taxon>Monogononta</taxon>
        <taxon>Pseudotrocha</taxon>
        <taxon>Ploima</taxon>
        <taxon>Brachionidae</taxon>
        <taxon>Brachionus</taxon>
    </lineage>
</organism>
<reference evidence="1 2" key="1">
    <citation type="journal article" date="2018" name="Sci. Rep.">
        <title>Genomic signatures of local adaptation to the degree of environmental predictability in rotifers.</title>
        <authorList>
            <person name="Franch-Gras L."/>
            <person name="Hahn C."/>
            <person name="Garcia-Roger E.M."/>
            <person name="Carmona M.J."/>
            <person name="Serra M."/>
            <person name="Gomez A."/>
        </authorList>
    </citation>
    <scope>NUCLEOTIDE SEQUENCE [LARGE SCALE GENOMIC DNA]</scope>
    <source>
        <strain evidence="1">HYR1</strain>
    </source>
</reference>
<comment type="caution">
    <text evidence="1">The sequence shown here is derived from an EMBL/GenBank/DDBJ whole genome shotgun (WGS) entry which is preliminary data.</text>
</comment>
<accession>A0A3M7QA86</accession>
<gene>
    <name evidence="1" type="ORF">BpHYR1_004535</name>
</gene>
<name>A0A3M7QA86_BRAPC</name>
<dbReference type="AlphaFoldDB" id="A0A3M7QA86"/>
<dbReference type="Proteomes" id="UP000276133">
    <property type="component" value="Unassembled WGS sequence"/>
</dbReference>
<evidence type="ECO:0000313" key="2">
    <source>
        <dbReference type="Proteomes" id="UP000276133"/>
    </source>
</evidence>
<proteinExistence type="predicted"/>
<sequence length="215" mass="24513">MQLKYPFELTELRIIDLAGNSLIARKTGQILILDFLDNSIPSKSPSPEVCKFLDVSFMANNCLFDLKEKKLPYVIFLKNLPCFANVAVPLFGLSEIHLIFWPVSFKRISLPVVKLKSLKTDLKASCTAWVILAEKLIPILVYNLLNDNSDLDCVKKLSQNNRITVGCMEINPIGKNQSKSNIRLLTNFTHQSDHQMNMMTQFYLTITLSQLKKFD</sequence>